<keyword evidence="7" id="KW-0653">Protein transport</keyword>
<feature type="domain" description="TonB C-terminal" evidence="11">
    <location>
        <begin position="504"/>
        <end position="595"/>
    </location>
</feature>
<comment type="similarity">
    <text evidence="2">Belongs to the TonB family.</text>
</comment>
<dbReference type="CDD" id="cd07341">
    <property type="entry name" value="M56_BlaR1_MecR1_like"/>
    <property type="match status" value="1"/>
</dbReference>
<dbReference type="Pfam" id="PF05569">
    <property type="entry name" value="Peptidase_M56"/>
    <property type="match status" value="1"/>
</dbReference>
<evidence type="ECO:0000259" key="11">
    <source>
        <dbReference type="PROSITE" id="PS52015"/>
    </source>
</evidence>
<feature type="transmembrane region" description="Helical" evidence="10">
    <location>
        <begin position="274"/>
        <end position="291"/>
    </location>
</feature>
<sequence>MTPLLVYLAKVVICSGILYGYYHLALRNNRFHQWNRYYLLLCTVLSLVVPLLRIPLPFTGTGGGETIYVYTSQVVTLREQVLTPSRTSLVASINWSTWLYAGVLLALLLRIAGGYWKIFRLVRGSRVEFLKPYWLVLSEKITAPFSFFRYIFWNSRFSAETSEGRQILRHEMVHLQERHSVDKFFMELVTAVCWINPFFHLIKRELSMIHEFIADRKAVVNGDVTEYAQSILQMALQSRHSFSMANSFSHQPIKRRILMLTQSRHLRFSYLRRLLILPLAVFIFCSLAFVANEEGLDFSTAAGKEQQQPAIVEVSPQAGAAAATPVTPNGRDTVGYAVKQTVVVGYQRPAPPPPPRPAAANAQMRPDTTGNEIFTFVEIPPTFIGGEAALAKYLNQSISYPKEATEKGISGTVFVSFVVSAMGEINHVKTVGKPRGGGLEEEAVRVVKAMPNWTPGKQNGRKVAVQFNLPIRFVMTEVKKDAPPPGKTSSGIYRTAELMPSFAGGEAALARYLSSNLRYPAAARNGKIQGNVLASFVVKEDGSVDRVMVISQQLGGGLEEEAMRVIKKMPKWEPAMDKGKAVPAEVQVPIAFRLQ</sequence>
<evidence type="ECO:0000256" key="9">
    <source>
        <dbReference type="ARBA" id="ARBA00023136"/>
    </source>
</evidence>
<keyword evidence="4" id="KW-1003">Cell membrane</keyword>
<dbReference type="Gene3D" id="3.30.1150.10">
    <property type="match status" value="2"/>
</dbReference>
<dbReference type="Pfam" id="PF03544">
    <property type="entry name" value="TonB_C"/>
    <property type="match status" value="2"/>
</dbReference>
<name>A0ABN5LM85_9BACT</name>
<feature type="transmembrane region" description="Helical" evidence="10">
    <location>
        <begin position="6"/>
        <end position="25"/>
    </location>
</feature>
<reference evidence="12 13" key="1">
    <citation type="submission" date="2018-05" db="EMBL/GenBank/DDBJ databases">
        <title>Chitinophaga sp. nov., isolated from rhizosphere soil of Alhagi.</title>
        <authorList>
            <person name="Liu Y."/>
        </authorList>
    </citation>
    <scope>NUCLEOTIDE SEQUENCE [LARGE SCALE GENOMIC DNA]</scope>
    <source>
        <strain evidence="12 13">T22</strain>
    </source>
</reference>
<dbReference type="NCBIfam" id="TIGR01352">
    <property type="entry name" value="tonB_Cterm"/>
    <property type="match status" value="2"/>
</dbReference>
<keyword evidence="13" id="KW-1185">Reference proteome</keyword>
<dbReference type="SUPFAM" id="SSF74653">
    <property type="entry name" value="TolA/TonB C-terminal domain"/>
    <property type="match status" value="2"/>
</dbReference>
<comment type="subcellular location">
    <subcellularLocation>
        <location evidence="1">Cell inner membrane</location>
        <topology evidence="1">Single-pass membrane protein</topology>
        <orientation evidence="1">Periplasmic side</orientation>
    </subcellularLocation>
</comment>
<dbReference type="InterPro" id="IPR006260">
    <property type="entry name" value="TonB/TolA_C"/>
</dbReference>
<evidence type="ECO:0000313" key="12">
    <source>
        <dbReference type="EMBL" id="AWO00472.1"/>
    </source>
</evidence>
<accession>A0ABN5LM85</accession>
<evidence type="ECO:0000256" key="1">
    <source>
        <dbReference type="ARBA" id="ARBA00004383"/>
    </source>
</evidence>
<dbReference type="InterPro" id="IPR008756">
    <property type="entry name" value="Peptidase_M56"/>
</dbReference>
<evidence type="ECO:0000256" key="3">
    <source>
        <dbReference type="ARBA" id="ARBA00022448"/>
    </source>
</evidence>
<feature type="transmembrane region" description="Helical" evidence="10">
    <location>
        <begin position="37"/>
        <end position="56"/>
    </location>
</feature>
<feature type="transmembrane region" description="Helical" evidence="10">
    <location>
        <begin position="95"/>
        <end position="112"/>
    </location>
</feature>
<dbReference type="PROSITE" id="PS52015">
    <property type="entry name" value="TONB_CTD"/>
    <property type="match status" value="2"/>
</dbReference>
<proteinExistence type="inferred from homology"/>
<evidence type="ECO:0000313" key="13">
    <source>
        <dbReference type="Proteomes" id="UP000246099"/>
    </source>
</evidence>
<keyword evidence="5" id="KW-0997">Cell inner membrane</keyword>
<evidence type="ECO:0000256" key="5">
    <source>
        <dbReference type="ARBA" id="ARBA00022519"/>
    </source>
</evidence>
<dbReference type="EMBL" id="CP029600">
    <property type="protein sequence ID" value="AWO00472.1"/>
    <property type="molecule type" value="Genomic_DNA"/>
</dbReference>
<dbReference type="InterPro" id="IPR051045">
    <property type="entry name" value="TonB-dependent_transducer"/>
</dbReference>
<dbReference type="PANTHER" id="PTHR33446:SF2">
    <property type="entry name" value="PROTEIN TONB"/>
    <property type="match status" value="1"/>
</dbReference>
<evidence type="ECO:0000256" key="2">
    <source>
        <dbReference type="ARBA" id="ARBA00006555"/>
    </source>
</evidence>
<evidence type="ECO:0000256" key="10">
    <source>
        <dbReference type="SAM" id="Phobius"/>
    </source>
</evidence>
<protein>
    <recommendedName>
        <fullName evidence="11">TonB C-terminal domain-containing protein</fullName>
    </recommendedName>
</protein>
<keyword evidence="6 10" id="KW-0812">Transmembrane</keyword>
<keyword evidence="8 10" id="KW-1133">Transmembrane helix</keyword>
<dbReference type="InterPro" id="IPR037682">
    <property type="entry name" value="TonB_C"/>
</dbReference>
<evidence type="ECO:0000256" key="8">
    <source>
        <dbReference type="ARBA" id="ARBA00022989"/>
    </source>
</evidence>
<evidence type="ECO:0000256" key="6">
    <source>
        <dbReference type="ARBA" id="ARBA00022692"/>
    </source>
</evidence>
<keyword evidence="3" id="KW-0813">Transport</keyword>
<dbReference type="RefSeq" id="WP_119075975.1">
    <property type="nucleotide sequence ID" value="NZ_CP029600.1"/>
</dbReference>
<gene>
    <name evidence="12" type="ORF">DLD77_01490</name>
</gene>
<organism evidence="12 13">
    <name type="scientific">Chitinophaga alhagiae</name>
    <dbReference type="NCBI Taxonomy" id="2203219"/>
    <lineage>
        <taxon>Bacteria</taxon>
        <taxon>Pseudomonadati</taxon>
        <taxon>Bacteroidota</taxon>
        <taxon>Chitinophagia</taxon>
        <taxon>Chitinophagales</taxon>
        <taxon>Chitinophagaceae</taxon>
        <taxon>Chitinophaga</taxon>
    </lineage>
</organism>
<keyword evidence="9 10" id="KW-0472">Membrane</keyword>
<feature type="domain" description="TonB C-terminal" evidence="11">
    <location>
        <begin position="385"/>
        <end position="482"/>
    </location>
</feature>
<dbReference type="Proteomes" id="UP000246099">
    <property type="component" value="Chromosome"/>
</dbReference>
<evidence type="ECO:0000256" key="7">
    <source>
        <dbReference type="ARBA" id="ARBA00022927"/>
    </source>
</evidence>
<dbReference type="PANTHER" id="PTHR33446">
    <property type="entry name" value="PROTEIN TONB-RELATED"/>
    <property type="match status" value="1"/>
</dbReference>
<evidence type="ECO:0000256" key="4">
    <source>
        <dbReference type="ARBA" id="ARBA00022475"/>
    </source>
</evidence>